<proteinExistence type="predicted"/>
<keyword evidence="1" id="KW-1133">Transmembrane helix</keyword>
<feature type="transmembrane region" description="Helical" evidence="1">
    <location>
        <begin position="27"/>
        <end position="45"/>
    </location>
</feature>
<dbReference type="Proteomes" id="UP000248553">
    <property type="component" value="Unassembled WGS sequence"/>
</dbReference>
<keyword evidence="3" id="KW-1185">Reference proteome</keyword>
<accession>A0A328BLM8</accession>
<comment type="caution">
    <text evidence="2">The sequence shown here is derived from an EMBL/GenBank/DDBJ whole genome shotgun (WGS) entry which is preliminary data.</text>
</comment>
<evidence type="ECO:0000256" key="1">
    <source>
        <dbReference type="SAM" id="Phobius"/>
    </source>
</evidence>
<feature type="transmembrane region" description="Helical" evidence="1">
    <location>
        <begin position="104"/>
        <end position="122"/>
    </location>
</feature>
<protein>
    <submittedName>
        <fullName evidence="2">Uncharacterized protein</fullName>
    </submittedName>
</protein>
<gene>
    <name evidence="2" type="ORF">DLM85_08195</name>
</gene>
<organism evidence="2 3">
    <name type="scientific">Hymenobacter edaphi</name>
    <dbReference type="NCBI Taxonomy" id="2211146"/>
    <lineage>
        <taxon>Bacteria</taxon>
        <taxon>Pseudomonadati</taxon>
        <taxon>Bacteroidota</taxon>
        <taxon>Cytophagia</taxon>
        <taxon>Cytophagales</taxon>
        <taxon>Hymenobacteraceae</taxon>
        <taxon>Hymenobacter</taxon>
    </lineage>
</organism>
<dbReference type="AlphaFoldDB" id="A0A328BLM8"/>
<name>A0A328BLM8_9BACT</name>
<feature type="transmembrane region" description="Helical" evidence="1">
    <location>
        <begin position="76"/>
        <end position="98"/>
    </location>
</feature>
<reference evidence="3" key="1">
    <citation type="submission" date="2018-05" db="EMBL/GenBank/DDBJ databases">
        <authorList>
            <person name="Nie L."/>
        </authorList>
    </citation>
    <scope>NUCLEOTIDE SEQUENCE [LARGE SCALE GENOMIC DNA]</scope>
    <source>
        <strain evidence="3">NL</strain>
    </source>
</reference>
<sequence>MFFLGGLALVGIGLAVGLIIGGWPGLLSGLALGVPGYLFLGRGYAGSWNSAARPLRTSTRVAAAHPADGIDALGRFLVKVTVAVASVFLATLVLGLIFGSSAAAVIGGIGLALVAVLALVLLNA</sequence>
<evidence type="ECO:0000313" key="3">
    <source>
        <dbReference type="Proteomes" id="UP000248553"/>
    </source>
</evidence>
<keyword evidence="1" id="KW-0812">Transmembrane</keyword>
<evidence type="ECO:0000313" key="2">
    <source>
        <dbReference type="EMBL" id="RAK68013.1"/>
    </source>
</evidence>
<keyword evidence="1" id="KW-0472">Membrane</keyword>
<dbReference type="EMBL" id="QHKM01000002">
    <property type="protein sequence ID" value="RAK68013.1"/>
    <property type="molecule type" value="Genomic_DNA"/>
</dbReference>